<dbReference type="Gene3D" id="3.30.565.10">
    <property type="entry name" value="Histidine kinase-like ATPase, C-terminal domain"/>
    <property type="match status" value="1"/>
</dbReference>
<sequence length="149" mass="16485">MGEGNENRVELVLVNDLAELERLAAEVEAFIERNDLPPGLAFTFNLCFDELITNTVSYGYKDGGPHDIHVRLSTDGTEMRAEVEDDGEAFNPFEEAPPPDLSADIDERRVGGLGVFLVRKTMDHAAYRRNGNRNLVVLAKTLAPMAELP</sequence>
<dbReference type="InterPro" id="IPR036890">
    <property type="entry name" value="HATPase_C_sf"/>
</dbReference>
<dbReference type="EMBL" id="RZIJ01000001">
    <property type="protein sequence ID" value="RUQ75881.1"/>
    <property type="molecule type" value="Genomic_DNA"/>
</dbReference>
<evidence type="ECO:0000313" key="3">
    <source>
        <dbReference type="EMBL" id="RUQ75881.1"/>
    </source>
</evidence>
<dbReference type="Pfam" id="PF13581">
    <property type="entry name" value="HATPase_c_2"/>
    <property type="match status" value="1"/>
</dbReference>
<dbReference type="InterPro" id="IPR003594">
    <property type="entry name" value="HATPase_dom"/>
</dbReference>
<gene>
    <name evidence="3" type="ORF">EJ913_01850</name>
</gene>
<evidence type="ECO:0000256" key="1">
    <source>
        <dbReference type="ARBA" id="ARBA00022527"/>
    </source>
</evidence>
<keyword evidence="1" id="KW-0723">Serine/threonine-protein kinase</keyword>
<reference evidence="3 4" key="1">
    <citation type="submission" date="2018-12" db="EMBL/GenBank/DDBJ databases">
        <authorList>
            <person name="Yang Y."/>
        </authorList>
    </citation>
    <scope>NUCLEOTIDE SEQUENCE [LARGE SCALE GENOMIC DNA]</scope>
    <source>
        <strain evidence="3 4">GSF71</strain>
    </source>
</reference>
<name>A0A433JFF1_9PROT</name>
<dbReference type="AlphaFoldDB" id="A0A433JFF1"/>
<accession>A0A433JFF1</accession>
<dbReference type="GO" id="GO:0005524">
    <property type="term" value="F:ATP binding"/>
    <property type="evidence" value="ECO:0007669"/>
    <property type="project" value="UniProtKB-KW"/>
</dbReference>
<dbReference type="PANTHER" id="PTHR35526">
    <property type="entry name" value="ANTI-SIGMA-F FACTOR RSBW-RELATED"/>
    <property type="match status" value="1"/>
</dbReference>
<organism evidence="3 4">
    <name type="scientific">Azospirillum doebereinerae</name>
    <dbReference type="NCBI Taxonomy" id="92933"/>
    <lineage>
        <taxon>Bacteria</taxon>
        <taxon>Pseudomonadati</taxon>
        <taxon>Pseudomonadota</taxon>
        <taxon>Alphaproteobacteria</taxon>
        <taxon>Rhodospirillales</taxon>
        <taxon>Azospirillaceae</taxon>
        <taxon>Azospirillum</taxon>
    </lineage>
</organism>
<keyword evidence="1" id="KW-0418">Kinase</keyword>
<keyword evidence="3" id="KW-0547">Nucleotide-binding</keyword>
<evidence type="ECO:0000259" key="2">
    <source>
        <dbReference type="Pfam" id="PF13581"/>
    </source>
</evidence>
<keyword evidence="1" id="KW-0808">Transferase</keyword>
<dbReference type="GO" id="GO:0004674">
    <property type="term" value="F:protein serine/threonine kinase activity"/>
    <property type="evidence" value="ECO:0007669"/>
    <property type="project" value="UniProtKB-KW"/>
</dbReference>
<dbReference type="CDD" id="cd16936">
    <property type="entry name" value="HATPase_RsbW-like"/>
    <property type="match status" value="1"/>
</dbReference>
<dbReference type="Proteomes" id="UP000280346">
    <property type="component" value="Unassembled WGS sequence"/>
</dbReference>
<evidence type="ECO:0000313" key="4">
    <source>
        <dbReference type="Proteomes" id="UP000280346"/>
    </source>
</evidence>
<keyword evidence="3" id="KW-0067">ATP-binding</keyword>
<proteinExistence type="predicted"/>
<dbReference type="InterPro" id="IPR050267">
    <property type="entry name" value="Anti-sigma-factor_SerPK"/>
</dbReference>
<dbReference type="RefSeq" id="WP_126994267.1">
    <property type="nucleotide sequence ID" value="NZ_JBNPXW010000001.1"/>
</dbReference>
<protein>
    <submittedName>
        <fullName evidence="3">ATP-binding protein</fullName>
    </submittedName>
</protein>
<feature type="domain" description="Histidine kinase/HSP90-like ATPase" evidence="2">
    <location>
        <begin position="15"/>
        <end position="140"/>
    </location>
</feature>
<keyword evidence="4" id="KW-1185">Reference proteome</keyword>
<dbReference type="PANTHER" id="PTHR35526:SF6">
    <property type="entry name" value="SLR1861 PROTEIN"/>
    <property type="match status" value="1"/>
</dbReference>
<dbReference type="OrthoDB" id="9792240at2"/>
<dbReference type="SUPFAM" id="SSF55874">
    <property type="entry name" value="ATPase domain of HSP90 chaperone/DNA topoisomerase II/histidine kinase"/>
    <property type="match status" value="1"/>
</dbReference>
<comment type="caution">
    <text evidence="3">The sequence shown here is derived from an EMBL/GenBank/DDBJ whole genome shotgun (WGS) entry which is preliminary data.</text>
</comment>